<organism evidence="3 4">
    <name type="scientific">Alkaliphilus serpentinus</name>
    <dbReference type="NCBI Taxonomy" id="1482731"/>
    <lineage>
        <taxon>Bacteria</taxon>
        <taxon>Bacillati</taxon>
        <taxon>Bacillota</taxon>
        <taxon>Clostridia</taxon>
        <taxon>Peptostreptococcales</taxon>
        <taxon>Natronincolaceae</taxon>
        <taxon>Alkaliphilus</taxon>
    </lineage>
</organism>
<proteinExistence type="predicted"/>
<dbReference type="Pfam" id="PF13690">
    <property type="entry name" value="CheX"/>
    <property type="match status" value="1"/>
</dbReference>
<dbReference type="RefSeq" id="WP_151865249.1">
    <property type="nucleotide sequence ID" value="NZ_WBZB01000013.1"/>
</dbReference>
<evidence type="ECO:0000259" key="2">
    <source>
        <dbReference type="Pfam" id="PF13690"/>
    </source>
</evidence>
<dbReference type="OrthoDB" id="9788100at2"/>
<dbReference type="PANTHER" id="PTHR39452">
    <property type="entry name" value="CHEY-P PHOSPHATASE CHEX"/>
    <property type="match status" value="1"/>
</dbReference>
<dbReference type="PANTHER" id="PTHR39452:SF1">
    <property type="entry name" value="CHEY-P PHOSPHATASE CHEX"/>
    <property type="match status" value="1"/>
</dbReference>
<protein>
    <submittedName>
        <fullName evidence="3">Chemotaxis protein CheX</fullName>
    </submittedName>
</protein>
<feature type="domain" description="Chemotaxis phosphatase CheX-like" evidence="2">
    <location>
        <begin position="45"/>
        <end position="132"/>
    </location>
</feature>
<gene>
    <name evidence="3" type="ORF">F8153_04925</name>
</gene>
<dbReference type="CDD" id="cd17906">
    <property type="entry name" value="CheX"/>
    <property type="match status" value="1"/>
</dbReference>
<dbReference type="GO" id="GO:0006935">
    <property type="term" value="P:chemotaxis"/>
    <property type="evidence" value="ECO:0007669"/>
    <property type="project" value="UniProtKB-KW"/>
</dbReference>
<dbReference type="InterPro" id="IPR028051">
    <property type="entry name" value="CheX-like_dom"/>
</dbReference>
<dbReference type="AlphaFoldDB" id="A0A833HR22"/>
<keyword evidence="4" id="KW-1185">Reference proteome</keyword>
<dbReference type="Gene3D" id="3.40.1550.10">
    <property type="entry name" value="CheC-like"/>
    <property type="match status" value="1"/>
</dbReference>
<dbReference type="SUPFAM" id="SSF103039">
    <property type="entry name" value="CheC-like"/>
    <property type="match status" value="1"/>
</dbReference>
<keyword evidence="1" id="KW-0145">Chemotaxis</keyword>
<name>A0A833HR22_9FIRM</name>
<comment type="caution">
    <text evidence="3">The sequence shown here is derived from an EMBL/GenBank/DDBJ whole genome shotgun (WGS) entry which is preliminary data.</text>
</comment>
<dbReference type="InterPro" id="IPR028976">
    <property type="entry name" value="CheC-like_sf"/>
</dbReference>
<evidence type="ECO:0000256" key="1">
    <source>
        <dbReference type="ARBA" id="ARBA00022500"/>
    </source>
</evidence>
<evidence type="ECO:0000313" key="4">
    <source>
        <dbReference type="Proteomes" id="UP000465601"/>
    </source>
</evidence>
<dbReference type="Proteomes" id="UP000465601">
    <property type="component" value="Unassembled WGS sequence"/>
</dbReference>
<evidence type="ECO:0000313" key="3">
    <source>
        <dbReference type="EMBL" id="KAB3531521.1"/>
    </source>
</evidence>
<reference evidence="3 4" key="1">
    <citation type="submission" date="2019-10" db="EMBL/GenBank/DDBJ databases">
        <title>Alkaliphilus serpentinus sp. nov. and Alkaliphilus pronyensis sp. nov., two novel anaerobic alkaliphilic species isolated from the serpentinized-hosted hydrothermal field of the Prony Bay (New Caledonia).</title>
        <authorList>
            <person name="Postec A."/>
        </authorList>
    </citation>
    <scope>NUCLEOTIDE SEQUENCE [LARGE SCALE GENOMIC DNA]</scope>
    <source>
        <strain evidence="3 4">LacT</strain>
    </source>
</reference>
<dbReference type="InterPro" id="IPR038756">
    <property type="entry name" value="CheX-like"/>
</dbReference>
<accession>A0A833HR22</accession>
<sequence length="153" mass="16989">MDVKYINPFMESFFFVMPQLGFQNPIKRNIRVINQIDSAKINISLGIIGDIRGNVIYTMNQETGKRIASQMMMGMPVEDFNEMAQSAISELTNMLTANASIIFANNGTNINISPPTLFYGEEIHVKTKTQNIISIGLSVGDLDIDINVALNVL</sequence>
<dbReference type="EMBL" id="WBZB01000013">
    <property type="protein sequence ID" value="KAB3531521.1"/>
    <property type="molecule type" value="Genomic_DNA"/>
</dbReference>